<keyword evidence="2" id="KW-0597">Phosphoprotein</keyword>
<evidence type="ECO:0000256" key="5">
    <source>
        <dbReference type="ARBA" id="ARBA00022833"/>
    </source>
</evidence>
<feature type="binding site" evidence="8">
    <location>
        <position position="142"/>
    </location>
    <ligand>
        <name>Mg(2+)</name>
        <dbReference type="ChEBI" id="CHEBI:18420"/>
    </ligand>
</feature>
<dbReference type="RefSeq" id="WP_054343386.1">
    <property type="nucleotide sequence ID" value="NZ_FTOE01000002.1"/>
</dbReference>
<evidence type="ECO:0000256" key="8">
    <source>
        <dbReference type="PIRSR" id="PIRSR601952-2"/>
    </source>
</evidence>
<evidence type="ECO:0000313" key="11">
    <source>
        <dbReference type="EMBL" id="SIS61288.1"/>
    </source>
</evidence>
<dbReference type="Pfam" id="PF00245">
    <property type="entry name" value="Alk_phosphatase"/>
    <property type="match status" value="1"/>
</dbReference>
<name>A0A1N7KI53_9GAMM</name>
<evidence type="ECO:0000256" key="6">
    <source>
        <dbReference type="ARBA" id="ARBA00022842"/>
    </source>
</evidence>
<dbReference type="SUPFAM" id="SSF53649">
    <property type="entry name" value="Alkaline phosphatase-like"/>
    <property type="match status" value="1"/>
</dbReference>
<feature type="binding site" evidence="8">
    <location>
        <position position="341"/>
    </location>
    <ligand>
        <name>Zn(2+)</name>
        <dbReference type="ChEBI" id="CHEBI:29105"/>
        <label>2</label>
    </ligand>
</feature>
<dbReference type="GO" id="GO:0046872">
    <property type="term" value="F:metal ion binding"/>
    <property type="evidence" value="ECO:0007669"/>
    <property type="project" value="UniProtKB-KW"/>
</dbReference>
<feature type="binding site" evidence="8">
    <location>
        <position position="140"/>
    </location>
    <ligand>
        <name>Mg(2+)</name>
        <dbReference type="ChEBI" id="CHEBI:18420"/>
    </ligand>
</feature>
<feature type="chain" id="PRO_5009943133" evidence="10">
    <location>
        <begin position="23"/>
        <end position="529"/>
    </location>
</feature>
<gene>
    <name evidence="11" type="ORF">SAMN05421760_102466</name>
</gene>
<feature type="binding site" evidence="8">
    <location>
        <position position="302"/>
    </location>
    <ligand>
        <name>Zn(2+)</name>
        <dbReference type="ChEBI" id="CHEBI:29105"/>
        <label>2</label>
    </ligand>
</feature>
<keyword evidence="12" id="KW-1185">Reference proteome</keyword>
<feature type="binding site" evidence="8">
    <location>
        <position position="293"/>
    </location>
    <ligand>
        <name>Mg(2+)</name>
        <dbReference type="ChEBI" id="CHEBI:18420"/>
    </ligand>
</feature>
<dbReference type="PANTHER" id="PTHR11596">
    <property type="entry name" value="ALKALINE PHOSPHATASE"/>
    <property type="match status" value="1"/>
</dbReference>
<evidence type="ECO:0000256" key="4">
    <source>
        <dbReference type="ARBA" id="ARBA00022801"/>
    </source>
</evidence>
<comment type="similarity">
    <text evidence="1 9">Belongs to the alkaline phosphatase family.</text>
</comment>
<protein>
    <submittedName>
        <fullName evidence="11">Alkaline phosphatase</fullName>
    </submittedName>
</protein>
<dbReference type="InterPro" id="IPR001952">
    <property type="entry name" value="Alkaline_phosphatase"/>
</dbReference>
<keyword evidence="5 8" id="KW-0862">Zinc</keyword>
<organism evidence="11 12">
    <name type="scientific">Neptunomonas antarctica</name>
    <dbReference type="NCBI Taxonomy" id="619304"/>
    <lineage>
        <taxon>Bacteria</taxon>
        <taxon>Pseudomonadati</taxon>
        <taxon>Pseudomonadota</taxon>
        <taxon>Gammaproteobacteria</taxon>
        <taxon>Oceanospirillales</taxon>
        <taxon>Oceanospirillaceae</taxon>
        <taxon>Neptunomonas</taxon>
    </lineage>
</organism>
<keyword evidence="3 8" id="KW-0479">Metal-binding</keyword>
<dbReference type="PROSITE" id="PS00123">
    <property type="entry name" value="ALKALINE_PHOSPHATASE"/>
    <property type="match status" value="1"/>
</dbReference>
<evidence type="ECO:0000256" key="10">
    <source>
        <dbReference type="SAM" id="SignalP"/>
    </source>
</evidence>
<keyword evidence="10" id="KW-0732">Signal</keyword>
<sequence>MILRKLALVLGVVAVSMTGAYADGIKNVIVVIGDGMGPQQIGLLNSYVKHAPNSVYKDKNRRSAWESLAKEGVLGLAYTDAANVLVTDSAASATQFASGKMAGSEMVGTDLDGYATETMLEIAAKMGKSTGLITDTRVTHATPAGFAAHQTHRSKENEIAIDMLNNKVDVLLGGGLRHWIPKGANDKDGNVQAHLKDITGGAVRIKSKRKDERNLLEEAQQQGYQLAFTKEQLKASSGDKLLGLFSYSQTLNGIQESMTANSADRTVPTLREMTEKAVSILERNDKGFFMMVESGLIDWAAHDNDTGYMLHEMLKMDGVVEYLREWAKDRDDTLIIVTADHETGGFGFSYSRSNLPEGRDLPGDVFEGNEFKPNFNFGNYGILDKIYQQTASYVDIFSMFDALPAVEQTPAALAGLVNSHTRFAISEAEAARVLETENNEYFVEGHSYLSAKTFPKVNEFKEFFVYGNEVRHNLLASIVGKQQNTVWATGTHTNTPVPIVAWGPESVTGQFNGLIHTTDWAKFAIQAMQ</sequence>
<evidence type="ECO:0000256" key="7">
    <source>
        <dbReference type="PIRSR" id="PIRSR601952-1"/>
    </source>
</evidence>
<dbReference type="GO" id="GO:0004035">
    <property type="term" value="F:alkaline phosphatase activity"/>
    <property type="evidence" value="ECO:0007669"/>
    <property type="project" value="TreeGrafter"/>
</dbReference>
<feature type="active site" description="Phosphoserine intermediate" evidence="7">
    <location>
        <position position="89"/>
    </location>
</feature>
<dbReference type="CDD" id="cd16012">
    <property type="entry name" value="ALP"/>
    <property type="match status" value="1"/>
</dbReference>
<feature type="binding site" evidence="8">
    <location>
        <position position="298"/>
    </location>
    <ligand>
        <name>Zn(2+)</name>
        <dbReference type="ChEBI" id="CHEBI:29105"/>
        <label>2</label>
    </ligand>
</feature>
<dbReference type="OrthoDB" id="9794455at2"/>
<comment type="cofactor">
    <cofactor evidence="8">
        <name>Mg(2+)</name>
        <dbReference type="ChEBI" id="CHEBI:18420"/>
    </cofactor>
    <text evidence="8">Binds 1 Mg(2+) ion.</text>
</comment>
<dbReference type="InterPro" id="IPR017850">
    <property type="entry name" value="Alkaline_phosphatase_core_sf"/>
</dbReference>
<keyword evidence="6 8" id="KW-0460">Magnesium</keyword>
<evidence type="ECO:0000313" key="12">
    <source>
        <dbReference type="Proteomes" id="UP000185999"/>
    </source>
</evidence>
<feature type="binding site" evidence="8">
    <location>
        <position position="34"/>
    </location>
    <ligand>
        <name>Mg(2+)</name>
        <dbReference type="ChEBI" id="CHEBI:18420"/>
    </ligand>
</feature>
<evidence type="ECO:0000256" key="3">
    <source>
        <dbReference type="ARBA" id="ARBA00022723"/>
    </source>
</evidence>
<dbReference type="InterPro" id="IPR042085">
    <property type="entry name" value="Ap_crown"/>
</dbReference>
<evidence type="ECO:0000256" key="2">
    <source>
        <dbReference type="ARBA" id="ARBA00022553"/>
    </source>
</evidence>
<dbReference type="Gene3D" id="3.40.720.10">
    <property type="entry name" value="Alkaline Phosphatase, subunit A"/>
    <property type="match status" value="1"/>
</dbReference>
<dbReference type="EMBL" id="FTOE01000002">
    <property type="protein sequence ID" value="SIS61288.1"/>
    <property type="molecule type" value="Genomic_DNA"/>
</dbReference>
<feature type="binding site" evidence="8">
    <location>
        <position position="492"/>
    </location>
    <ligand>
        <name>Zn(2+)</name>
        <dbReference type="ChEBI" id="CHEBI:29105"/>
        <label>2</label>
    </ligand>
</feature>
<dbReference type="PRINTS" id="PR00113">
    <property type="entry name" value="ALKPHPHTASE"/>
</dbReference>
<dbReference type="PANTHER" id="PTHR11596:SF5">
    <property type="entry name" value="ALKALINE PHOSPHATASE"/>
    <property type="match status" value="1"/>
</dbReference>
<feature type="binding site" evidence="8">
    <location>
        <position position="34"/>
    </location>
    <ligand>
        <name>Zn(2+)</name>
        <dbReference type="ChEBI" id="CHEBI:29105"/>
        <label>2</label>
    </ligand>
</feature>
<evidence type="ECO:0000256" key="1">
    <source>
        <dbReference type="ARBA" id="ARBA00005984"/>
    </source>
</evidence>
<comment type="cofactor">
    <cofactor evidence="8">
        <name>Zn(2+)</name>
        <dbReference type="ChEBI" id="CHEBI:29105"/>
    </cofactor>
    <text evidence="8">Binds 2 Zn(2+) ions.</text>
</comment>
<dbReference type="SMART" id="SM00098">
    <property type="entry name" value="alkPPc"/>
    <property type="match status" value="1"/>
</dbReference>
<evidence type="ECO:0000256" key="9">
    <source>
        <dbReference type="RuleBase" id="RU003946"/>
    </source>
</evidence>
<reference evidence="12" key="1">
    <citation type="submission" date="2017-01" db="EMBL/GenBank/DDBJ databases">
        <authorList>
            <person name="Varghese N."/>
            <person name="Submissions S."/>
        </authorList>
    </citation>
    <scope>NUCLEOTIDE SEQUENCE [LARGE SCALE GENOMIC DNA]</scope>
    <source>
        <strain evidence="12">DSM 22306</strain>
    </source>
</reference>
<accession>A0A1N7KI53</accession>
<dbReference type="Gene3D" id="1.10.1200.140">
    <property type="entry name" value="Alkaline phosphatase, crown domain"/>
    <property type="match status" value="1"/>
</dbReference>
<proteinExistence type="inferred from homology"/>
<dbReference type="STRING" id="619304.SAMN05421760_102466"/>
<keyword evidence="4" id="KW-0378">Hydrolase</keyword>
<dbReference type="AlphaFoldDB" id="A0A1N7KI53"/>
<dbReference type="Proteomes" id="UP000185999">
    <property type="component" value="Unassembled WGS sequence"/>
</dbReference>
<dbReference type="InterPro" id="IPR018299">
    <property type="entry name" value="Alkaline_phosphatase_AS"/>
</dbReference>
<feature type="signal peptide" evidence="10">
    <location>
        <begin position="1"/>
        <end position="22"/>
    </location>
</feature>
<feature type="binding site" evidence="8">
    <location>
        <position position="340"/>
    </location>
    <ligand>
        <name>Zn(2+)</name>
        <dbReference type="ChEBI" id="CHEBI:29105"/>
        <label>2</label>
    </ligand>
</feature>